<comment type="caution">
    <text evidence="1">The sequence shown here is derived from an EMBL/GenBank/DDBJ whole genome shotgun (WGS) entry which is preliminary data.</text>
</comment>
<organism evidence="1 2">
    <name type="scientific">Zooshikella ganghwensis</name>
    <dbReference type="NCBI Taxonomy" id="202772"/>
    <lineage>
        <taxon>Bacteria</taxon>
        <taxon>Pseudomonadati</taxon>
        <taxon>Pseudomonadota</taxon>
        <taxon>Gammaproteobacteria</taxon>
        <taxon>Oceanospirillales</taxon>
        <taxon>Zooshikellaceae</taxon>
        <taxon>Zooshikella</taxon>
    </lineage>
</organism>
<name>A0A4P9VQ44_9GAMM</name>
<keyword evidence="2" id="KW-1185">Reference proteome</keyword>
<dbReference type="EMBL" id="NDXW01000001">
    <property type="protein sequence ID" value="RDH45635.1"/>
    <property type="molecule type" value="Genomic_DNA"/>
</dbReference>
<evidence type="ECO:0000313" key="1">
    <source>
        <dbReference type="EMBL" id="RDH45635.1"/>
    </source>
</evidence>
<protein>
    <submittedName>
        <fullName evidence="1">Uncharacterized protein</fullName>
    </submittedName>
</protein>
<dbReference type="RefSeq" id="WP_094788570.1">
    <property type="nucleotide sequence ID" value="NZ_NDXW01000001.1"/>
</dbReference>
<evidence type="ECO:0000313" key="2">
    <source>
        <dbReference type="Proteomes" id="UP000257039"/>
    </source>
</evidence>
<dbReference type="AlphaFoldDB" id="A0A4P9VQ44"/>
<dbReference type="Proteomes" id="UP000257039">
    <property type="component" value="Unassembled WGS sequence"/>
</dbReference>
<sequence>MDKKRVIEKLRRGAKSLEPKKLNMLSTPIDFRIGYISEKEGLVPTFVRFQRTPVFVSPEIYLNIEHIHHAEVAAKPHPSQVDRVAVRFTQQGIERINALVGSPDLPTLVIYINNVSVASISITSKIPAAPVEFNIFESDEEAEYFVSLANSVKA</sequence>
<reference evidence="1 2" key="1">
    <citation type="submission" date="2017-04" db="EMBL/GenBank/DDBJ databases">
        <title>Draft genome sequence of Zooshikella ganghwensis VG4 isolated from Red Sea sediments.</title>
        <authorList>
            <person name="Rehman Z."/>
            <person name="Alam I."/>
            <person name="Kamau A."/>
            <person name="Bajic V."/>
            <person name="Leiknes T."/>
        </authorList>
    </citation>
    <scope>NUCLEOTIDE SEQUENCE [LARGE SCALE GENOMIC DNA]</scope>
    <source>
        <strain evidence="1 2">VG4</strain>
    </source>
</reference>
<gene>
    <name evidence="1" type="ORF">B9G39_20475</name>
</gene>
<proteinExistence type="predicted"/>
<accession>A0A4P9VQ44</accession>